<evidence type="ECO:0000256" key="1">
    <source>
        <dbReference type="SAM" id="MobiDB-lite"/>
    </source>
</evidence>
<keyword evidence="3" id="KW-1185">Reference proteome</keyword>
<comment type="caution">
    <text evidence="2">The sequence shown here is derived from an EMBL/GenBank/DDBJ whole genome shotgun (WGS) entry which is preliminary data.</text>
</comment>
<evidence type="ECO:0000313" key="2">
    <source>
        <dbReference type="EMBL" id="KAH3750255.1"/>
    </source>
</evidence>
<dbReference type="EMBL" id="JAIWYP010000010">
    <property type="protein sequence ID" value="KAH3750255.1"/>
    <property type="molecule type" value="Genomic_DNA"/>
</dbReference>
<reference evidence="2" key="2">
    <citation type="submission" date="2020-11" db="EMBL/GenBank/DDBJ databases">
        <authorList>
            <person name="McCartney M.A."/>
            <person name="Auch B."/>
            <person name="Kono T."/>
            <person name="Mallez S."/>
            <person name="Becker A."/>
            <person name="Gohl D.M."/>
            <person name="Silverstein K.A.T."/>
            <person name="Koren S."/>
            <person name="Bechman K.B."/>
            <person name="Herman A."/>
            <person name="Abrahante J.E."/>
            <person name="Garbe J."/>
        </authorList>
    </citation>
    <scope>NUCLEOTIDE SEQUENCE</scope>
    <source>
        <strain evidence="2">Duluth1</strain>
        <tissue evidence="2">Whole animal</tissue>
    </source>
</reference>
<reference evidence="2" key="1">
    <citation type="journal article" date="2019" name="bioRxiv">
        <title>The Genome of the Zebra Mussel, Dreissena polymorpha: A Resource for Invasive Species Research.</title>
        <authorList>
            <person name="McCartney M.A."/>
            <person name="Auch B."/>
            <person name="Kono T."/>
            <person name="Mallez S."/>
            <person name="Zhang Y."/>
            <person name="Obille A."/>
            <person name="Becker A."/>
            <person name="Abrahante J.E."/>
            <person name="Garbe J."/>
            <person name="Badalamenti J.P."/>
            <person name="Herman A."/>
            <person name="Mangelson H."/>
            <person name="Liachko I."/>
            <person name="Sullivan S."/>
            <person name="Sone E.D."/>
            <person name="Koren S."/>
            <person name="Silverstein K.A.T."/>
            <person name="Beckman K.B."/>
            <person name="Gohl D.M."/>
        </authorList>
    </citation>
    <scope>NUCLEOTIDE SEQUENCE</scope>
    <source>
        <strain evidence="2">Duluth1</strain>
        <tissue evidence="2">Whole animal</tissue>
    </source>
</reference>
<name>A0A9D4DKN3_DREPO</name>
<accession>A0A9D4DKN3</accession>
<dbReference type="AlphaFoldDB" id="A0A9D4DKN3"/>
<dbReference type="Proteomes" id="UP000828390">
    <property type="component" value="Unassembled WGS sequence"/>
</dbReference>
<feature type="region of interest" description="Disordered" evidence="1">
    <location>
        <begin position="63"/>
        <end position="82"/>
    </location>
</feature>
<protein>
    <submittedName>
        <fullName evidence="2">Uncharacterized protein</fullName>
    </submittedName>
</protein>
<gene>
    <name evidence="2" type="ORF">DPMN_184775</name>
</gene>
<evidence type="ECO:0000313" key="3">
    <source>
        <dbReference type="Proteomes" id="UP000828390"/>
    </source>
</evidence>
<organism evidence="2 3">
    <name type="scientific">Dreissena polymorpha</name>
    <name type="common">Zebra mussel</name>
    <name type="synonym">Mytilus polymorpha</name>
    <dbReference type="NCBI Taxonomy" id="45954"/>
    <lineage>
        <taxon>Eukaryota</taxon>
        <taxon>Metazoa</taxon>
        <taxon>Spiralia</taxon>
        <taxon>Lophotrochozoa</taxon>
        <taxon>Mollusca</taxon>
        <taxon>Bivalvia</taxon>
        <taxon>Autobranchia</taxon>
        <taxon>Heteroconchia</taxon>
        <taxon>Euheterodonta</taxon>
        <taxon>Imparidentia</taxon>
        <taxon>Neoheterodontei</taxon>
        <taxon>Myida</taxon>
        <taxon>Dreissenoidea</taxon>
        <taxon>Dreissenidae</taxon>
        <taxon>Dreissena</taxon>
    </lineage>
</organism>
<sequence length="90" mass="9898">MSGWEKFMVENTKYDVELGELEYFQIGDIITISENNACDESSGYLDGETVLVSLKVWSSAPAGSKWKGAPPCHSEAQPFPSETPSCPCIY</sequence>
<proteinExistence type="predicted"/>